<dbReference type="GO" id="GO:0006506">
    <property type="term" value="P:GPI anchor biosynthetic process"/>
    <property type="evidence" value="ECO:0007669"/>
    <property type="project" value="TreeGrafter"/>
</dbReference>
<evidence type="ECO:0000256" key="1">
    <source>
        <dbReference type="SAM" id="Phobius"/>
    </source>
</evidence>
<dbReference type="InterPro" id="IPR019433">
    <property type="entry name" value="GPI_ManTrfase_II_coact_Pga1"/>
</dbReference>
<comment type="caution">
    <text evidence="3">The sequence shown here is derived from an EMBL/GenBank/DDBJ whole genome shotgun (WGS) entry which is preliminary data.</text>
</comment>
<dbReference type="AlphaFoldDB" id="A0A8H6NQ56"/>
<dbReference type="Proteomes" id="UP000654918">
    <property type="component" value="Unassembled WGS sequence"/>
</dbReference>
<protein>
    <submittedName>
        <fullName evidence="3">Uncharacterized protein</fullName>
    </submittedName>
</protein>
<sequence length="239" mass="26477">MHFPLLFSLSLVFCFGFARANTEKIIFLGPSTVNVPATQPTLGDLRLDVLTPDDWSRRLHLQASFPDAESPLGTTSWLLLTNLTLHQRYELRVCWAATQPTAFSLDVFELPVVWGTPELITSLASFAFARQPDVDTNHPLSTPLPKGHEYEASILFLRISAAADYFTDNATLMAHVENVSVDVILDPFLLNALPRSLLPTIFYALAVAVLACSLSRVILAWVQTVLAAEGKLETQKKRL</sequence>
<evidence type="ECO:0000256" key="2">
    <source>
        <dbReference type="SAM" id="SignalP"/>
    </source>
</evidence>
<proteinExistence type="predicted"/>
<keyword evidence="4" id="KW-1185">Reference proteome</keyword>
<dbReference type="Pfam" id="PF10333">
    <property type="entry name" value="Pga1"/>
    <property type="match status" value="1"/>
</dbReference>
<reference evidence="3" key="1">
    <citation type="journal article" date="2020" name="Phytopathology">
        <title>Genome Sequence Resources of Colletotrichum truncatum, C. plurivorum, C. musicola, and C. sojae: Four Species Pathogenic to Soybean (Glycine max).</title>
        <authorList>
            <person name="Rogerio F."/>
            <person name="Boufleur T.R."/>
            <person name="Ciampi-Guillardi M."/>
            <person name="Sukno S.A."/>
            <person name="Thon M.R."/>
            <person name="Massola Junior N.S."/>
            <person name="Baroncelli R."/>
        </authorList>
    </citation>
    <scope>NUCLEOTIDE SEQUENCE</scope>
    <source>
        <strain evidence="3">LFN00145</strain>
    </source>
</reference>
<organism evidence="3 4">
    <name type="scientific">Colletotrichum plurivorum</name>
    <dbReference type="NCBI Taxonomy" id="2175906"/>
    <lineage>
        <taxon>Eukaryota</taxon>
        <taxon>Fungi</taxon>
        <taxon>Dikarya</taxon>
        <taxon>Ascomycota</taxon>
        <taxon>Pezizomycotina</taxon>
        <taxon>Sordariomycetes</taxon>
        <taxon>Hypocreomycetidae</taxon>
        <taxon>Glomerellales</taxon>
        <taxon>Glomerellaceae</taxon>
        <taxon>Colletotrichum</taxon>
        <taxon>Colletotrichum orchidearum species complex</taxon>
    </lineage>
</organism>
<dbReference type="PANTHER" id="PTHR28022">
    <property type="entry name" value="GPI MANNOSYLTRANSFERASE 2 SUBUNIT PGA1"/>
    <property type="match status" value="1"/>
</dbReference>
<feature type="transmembrane region" description="Helical" evidence="1">
    <location>
        <begin position="201"/>
        <end position="228"/>
    </location>
</feature>
<keyword evidence="1" id="KW-0472">Membrane</keyword>
<gene>
    <name evidence="3" type="ORF">CPLU01_01188</name>
</gene>
<dbReference type="PANTHER" id="PTHR28022:SF1">
    <property type="entry name" value="GPI MANNOSYLTRANSFERASE 2 SUBUNIT PGA1"/>
    <property type="match status" value="1"/>
</dbReference>
<dbReference type="GO" id="GO:0031501">
    <property type="term" value="C:mannosyltransferase complex"/>
    <property type="evidence" value="ECO:0007669"/>
    <property type="project" value="TreeGrafter"/>
</dbReference>
<keyword evidence="2" id="KW-0732">Signal</keyword>
<dbReference type="EMBL" id="WIGO01000007">
    <property type="protein sequence ID" value="KAF6840502.1"/>
    <property type="molecule type" value="Genomic_DNA"/>
</dbReference>
<evidence type="ECO:0000313" key="4">
    <source>
        <dbReference type="Proteomes" id="UP000654918"/>
    </source>
</evidence>
<keyword evidence="1" id="KW-0812">Transmembrane</keyword>
<dbReference type="GO" id="GO:0005789">
    <property type="term" value="C:endoplasmic reticulum membrane"/>
    <property type="evidence" value="ECO:0007669"/>
    <property type="project" value="TreeGrafter"/>
</dbReference>
<feature type="chain" id="PRO_5034197734" evidence="2">
    <location>
        <begin position="21"/>
        <end position="239"/>
    </location>
</feature>
<feature type="signal peptide" evidence="2">
    <location>
        <begin position="1"/>
        <end position="20"/>
    </location>
</feature>
<evidence type="ECO:0000313" key="3">
    <source>
        <dbReference type="EMBL" id="KAF6840502.1"/>
    </source>
</evidence>
<accession>A0A8H6NQ56</accession>
<keyword evidence="1" id="KW-1133">Transmembrane helix</keyword>
<dbReference type="GO" id="GO:0000030">
    <property type="term" value="F:mannosyltransferase activity"/>
    <property type="evidence" value="ECO:0007669"/>
    <property type="project" value="TreeGrafter"/>
</dbReference>
<name>A0A8H6NQ56_9PEZI</name>